<gene>
    <name evidence="2" type="ORF">Tco_0893058</name>
</gene>
<organism evidence="2 3">
    <name type="scientific">Tanacetum coccineum</name>
    <dbReference type="NCBI Taxonomy" id="301880"/>
    <lineage>
        <taxon>Eukaryota</taxon>
        <taxon>Viridiplantae</taxon>
        <taxon>Streptophyta</taxon>
        <taxon>Embryophyta</taxon>
        <taxon>Tracheophyta</taxon>
        <taxon>Spermatophyta</taxon>
        <taxon>Magnoliopsida</taxon>
        <taxon>eudicotyledons</taxon>
        <taxon>Gunneridae</taxon>
        <taxon>Pentapetalae</taxon>
        <taxon>asterids</taxon>
        <taxon>campanulids</taxon>
        <taxon>Asterales</taxon>
        <taxon>Asteraceae</taxon>
        <taxon>Asteroideae</taxon>
        <taxon>Anthemideae</taxon>
        <taxon>Anthemidinae</taxon>
        <taxon>Tanacetum</taxon>
    </lineage>
</organism>
<evidence type="ECO:0000313" key="2">
    <source>
        <dbReference type="EMBL" id="GJT23121.1"/>
    </source>
</evidence>
<feature type="region of interest" description="Disordered" evidence="1">
    <location>
        <begin position="268"/>
        <end position="303"/>
    </location>
</feature>
<name>A0ABQ5C7Q6_9ASTR</name>
<reference evidence="2" key="1">
    <citation type="journal article" date="2022" name="Int. J. Mol. Sci.">
        <title>Draft Genome of Tanacetum Coccineum: Genomic Comparison of Closely Related Tanacetum-Family Plants.</title>
        <authorList>
            <person name="Yamashiro T."/>
            <person name="Shiraishi A."/>
            <person name="Nakayama K."/>
            <person name="Satake H."/>
        </authorList>
    </citation>
    <scope>NUCLEOTIDE SEQUENCE</scope>
</reference>
<evidence type="ECO:0000313" key="3">
    <source>
        <dbReference type="Proteomes" id="UP001151760"/>
    </source>
</evidence>
<comment type="caution">
    <text evidence="2">The sequence shown here is derived from an EMBL/GenBank/DDBJ whole genome shotgun (WGS) entry which is preliminary data.</text>
</comment>
<sequence>MGNYITIHGDKVALTIDEGRCDVAVYLIQIMIGSLMYLTASRPDIMISMDMPDEVRGVIRSVFCQSSVKQFWQTATAKTLTDGTLELHATIDTIVYTITEASIRNKLHLEDASGITMLPNNEIFEGDGGIWGQEHPDVAQSQPSSSTIPVPSTSSPPMTVDDLLRLVPQLVTRIDSLETDLKQTKLTMGSDIVKLVKKVKKLEGEGVQEKASTDTELFIQEVTPTKVIQDQEALRKQVLLVKKFHISTAEVMLVLVWRNCYLYKKGGREKNQDKKRKAHSMKEERAQERSPKKELDRKVEDVQEKKKIVIDKGMKREKMKERVYNEMQSTALEDRIGR</sequence>
<protein>
    <submittedName>
        <fullName evidence="2">Uncharacterized protein</fullName>
    </submittedName>
</protein>
<accession>A0ABQ5C7Q6</accession>
<evidence type="ECO:0000256" key="1">
    <source>
        <dbReference type="SAM" id="MobiDB-lite"/>
    </source>
</evidence>
<feature type="region of interest" description="Disordered" evidence="1">
    <location>
        <begin position="136"/>
        <end position="156"/>
    </location>
</feature>
<feature type="compositionally biased region" description="Low complexity" evidence="1">
    <location>
        <begin position="140"/>
        <end position="156"/>
    </location>
</feature>
<feature type="compositionally biased region" description="Basic and acidic residues" evidence="1">
    <location>
        <begin position="280"/>
        <end position="303"/>
    </location>
</feature>
<proteinExistence type="predicted"/>
<dbReference type="Proteomes" id="UP001151760">
    <property type="component" value="Unassembled WGS sequence"/>
</dbReference>
<reference evidence="2" key="2">
    <citation type="submission" date="2022-01" db="EMBL/GenBank/DDBJ databases">
        <authorList>
            <person name="Yamashiro T."/>
            <person name="Shiraishi A."/>
            <person name="Satake H."/>
            <person name="Nakayama K."/>
        </authorList>
    </citation>
    <scope>NUCLEOTIDE SEQUENCE</scope>
</reference>
<dbReference type="EMBL" id="BQNB010014028">
    <property type="protein sequence ID" value="GJT23121.1"/>
    <property type="molecule type" value="Genomic_DNA"/>
</dbReference>
<keyword evidence="3" id="KW-1185">Reference proteome</keyword>